<feature type="compositionally biased region" description="Low complexity" evidence="2">
    <location>
        <begin position="407"/>
        <end position="422"/>
    </location>
</feature>
<evidence type="ECO:0000313" key="5">
    <source>
        <dbReference type="Proteomes" id="UP001174936"/>
    </source>
</evidence>
<feature type="compositionally biased region" description="Polar residues" evidence="2">
    <location>
        <begin position="951"/>
        <end position="960"/>
    </location>
</feature>
<feature type="compositionally biased region" description="Basic and acidic residues" evidence="2">
    <location>
        <begin position="961"/>
        <end position="975"/>
    </location>
</feature>
<keyword evidence="3" id="KW-0732">Signal</keyword>
<proteinExistence type="predicted"/>
<feature type="coiled-coil region" evidence="1">
    <location>
        <begin position="556"/>
        <end position="643"/>
    </location>
</feature>
<keyword evidence="5" id="KW-1185">Reference proteome</keyword>
<evidence type="ECO:0000256" key="2">
    <source>
        <dbReference type="SAM" id="MobiDB-lite"/>
    </source>
</evidence>
<reference evidence="4" key="1">
    <citation type="submission" date="2023-06" db="EMBL/GenBank/DDBJ databases">
        <title>Genome-scale phylogeny and comparative genomics of the fungal order Sordariales.</title>
        <authorList>
            <consortium name="Lawrence Berkeley National Laboratory"/>
            <person name="Hensen N."/>
            <person name="Bonometti L."/>
            <person name="Westerberg I."/>
            <person name="Brannstrom I.O."/>
            <person name="Guillou S."/>
            <person name="Cros-Aarteil S."/>
            <person name="Calhoun S."/>
            <person name="Haridas S."/>
            <person name="Kuo A."/>
            <person name="Mondo S."/>
            <person name="Pangilinan J."/>
            <person name="Riley R."/>
            <person name="Labutti K."/>
            <person name="Andreopoulos B."/>
            <person name="Lipzen A."/>
            <person name="Chen C."/>
            <person name="Yanf M."/>
            <person name="Daum C."/>
            <person name="Ng V."/>
            <person name="Clum A."/>
            <person name="Steindorff A."/>
            <person name="Ohm R."/>
            <person name="Martin F."/>
            <person name="Silar P."/>
            <person name="Natvig D."/>
            <person name="Lalanne C."/>
            <person name="Gautier V."/>
            <person name="Ament-Velasquez S.L."/>
            <person name="Kruys A."/>
            <person name="Hutchinson M.I."/>
            <person name="Powell A.J."/>
            <person name="Barry K."/>
            <person name="Miller A.N."/>
            <person name="Grigoriev I.V."/>
            <person name="Debuchy R."/>
            <person name="Gladieux P."/>
            <person name="Thoren M.H."/>
            <person name="Johannesson H."/>
        </authorList>
    </citation>
    <scope>NUCLEOTIDE SEQUENCE</scope>
    <source>
        <strain evidence="4">SMH2532-1</strain>
    </source>
</reference>
<feature type="region of interest" description="Disordered" evidence="2">
    <location>
        <begin position="494"/>
        <end position="550"/>
    </location>
</feature>
<dbReference type="AlphaFoldDB" id="A0AA39YBT7"/>
<evidence type="ECO:0000256" key="3">
    <source>
        <dbReference type="SAM" id="SignalP"/>
    </source>
</evidence>
<name>A0AA39YBT7_9PEZI</name>
<accession>A0AA39YBT7</accession>
<feature type="region of interest" description="Disordered" evidence="2">
    <location>
        <begin position="391"/>
        <end position="428"/>
    </location>
</feature>
<gene>
    <name evidence="4" type="ORF">B0T16DRAFT_444311</name>
</gene>
<organism evidence="4 5">
    <name type="scientific">Cercophora newfieldiana</name>
    <dbReference type="NCBI Taxonomy" id="92897"/>
    <lineage>
        <taxon>Eukaryota</taxon>
        <taxon>Fungi</taxon>
        <taxon>Dikarya</taxon>
        <taxon>Ascomycota</taxon>
        <taxon>Pezizomycotina</taxon>
        <taxon>Sordariomycetes</taxon>
        <taxon>Sordariomycetidae</taxon>
        <taxon>Sordariales</taxon>
        <taxon>Lasiosphaeriaceae</taxon>
        <taxon>Cercophora</taxon>
    </lineage>
</organism>
<dbReference type="Proteomes" id="UP001174936">
    <property type="component" value="Unassembled WGS sequence"/>
</dbReference>
<feature type="region of interest" description="Disordered" evidence="2">
    <location>
        <begin position="1007"/>
        <end position="1043"/>
    </location>
</feature>
<feature type="signal peptide" evidence="3">
    <location>
        <begin position="1"/>
        <end position="20"/>
    </location>
</feature>
<dbReference type="EMBL" id="JAULSV010000003">
    <property type="protein sequence ID" value="KAK0648165.1"/>
    <property type="molecule type" value="Genomic_DNA"/>
</dbReference>
<evidence type="ECO:0000313" key="4">
    <source>
        <dbReference type="EMBL" id="KAK0648165.1"/>
    </source>
</evidence>
<keyword evidence="1" id="KW-0175">Coiled coil</keyword>
<evidence type="ECO:0000256" key="1">
    <source>
        <dbReference type="SAM" id="Coils"/>
    </source>
</evidence>
<feature type="chain" id="PRO_5041462849" evidence="3">
    <location>
        <begin position="21"/>
        <end position="1167"/>
    </location>
</feature>
<sequence>MWFSPWQCLTLGSLISHTAGTSTPPERLIARNEIALEYGSAATGTPIKPGTKLRILCVGDSITVGYGSSDGNGQITWGCGASDGNCNWRAMGGTDLDPSDTGLKWPVHWDPVDSNGCKCTLPGGAVITGQQSGDVFIGFAANDWTDKCAFSYSSKTTMTPIQQAISTARTSGRLSDDFTAKPQWSWLEKFVNERCPVGFPGGVDLNIVWGYLLYGDTQTTLRRNRRHPFVRDLENLLGDLPDWKPSQKWIWQKGAFSGRKIEVDLAREVLLALSILHFQGPPLTGLLEKVSKTLGLDLDLQGAIFEDRLSHYCGKDPEAWVGADFNDPDWRARSLDSTKMPQPSLEMAELVDLNSILCIEETPKRHGLPQGQLRIQGVGGTGELVQEEIHVGGRRKRGQARTDVVDSTSQKTSQMSKSGGQQETDTQMRRSIRKTVFHLTDVVGRSQDAIVGENNFDEEVNYGDLTAQQSHGLGSPVSPPGIANQSVLSIRDTSDIDDAEDKNAEDKNAIGGRFGTAGNDAGNSRGLDESCLDSDNTNVNPKIPSGHDSPLFAKQMSLLAQELEHLSNQSEKLRHRRDGDVERLEKQLRNTKDHRRQEEKFFHARIATLEKHPEAIVAHVSRLKGLDDAVAALQKAMNDVDARLDRELESIGDAIQAARWRPIMTILQGSPSGCADLVCLRQAASVYHSAKSSCSQKLRFRAPAAGGSEHQQNTPHSVKQKEKLFAARYHLTSGEPPPAMADEVLPELVASRLALAEKKHELKVFTLKPQWTWCINYFEWDGCRFKKGVPGNINFNLVWRYICMDDEPNQAHHEFVDMILCHLDAPEVVAWKKHVNRPNRTWKDAAATGPLCVDLSREVMMALCLIQASEKKGRHKFSPHPSQLWYLENSLAGLGITTKGLLSDLPTTGFWAGANFDDEEWRAKHMSVPTGMPKLGSCPFDLNQIFSEKNVSNTSAPTRSDSLRINESVKRKEPHLAPGLDPVEPSTSVPRASVDVGVSKRHCPSGANREICGSPRSLGEASGTVRSPAPVDTPFNASSRGITPDCAQINETLDRLSSYLENLKNRRDSDIQRLDKQLTRVVENKQETMRWYWNQQSAFGVDTDQKQERNTIWTKMQTLEEQVEKEVSTVRQEMARVEDRLDREAAAPLEKAIATILTQLEKSLGGP</sequence>
<comment type="caution">
    <text evidence="4">The sequence shown here is derived from an EMBL/GenBank/DDBJ whole genome shotgun (WGS) entry which is preliminary data.</text>
</comment>
<feature type="region of interest" description="Disordered" evidence="2">
    <location>
        <begin position="951"/>
        <end position="990"/>
    </location>
</feature>
<feature type="coiled-coil region" evidence="1">
    <location>
        <begin position="1116"/>
        <end position="1147"/>
    </location>
</feature>
<protein>
    <submittedName>
        <fullName evidence="4">Uncharacterized protein</fullName>
    </submittedName>
</protein>